<proteinExistence type="predicted"/>
<reference evidence="1 2" key="1">
    <citation type="submission" date="2020-02" db="EMBL/GenBank/DDBJ databases">
        <authorList>
            <person name="Ferguson B K."/>
        </authorList>
    </citation>
    <scope>NUCLEOTIDE SEQUENCE [LARGE SCALE GENOMIC DNA]</scope>
</reference>
<organism evidence="1 2">
    <name type="scientific">Nesidiocoris tenuis</name>
    <dbReference type="NCBI Taxonomy" id="355587"/>
    <lineage>
        <taxon>Eukaryota</taxon>
        <taxon>Metazoa</taxon>
        <taxon>Ecdysozoa</taxon>
        <taxon>Arthropoda</taxon>
        <taxon>Hexapoda</taxon>
        <taxon>Insecta</taxon>
        <taxon>Pterygota</taxon>
        <taxon>Neoptera</taxon>
        <taxon>Paraneoptera</taxon>
        <taxon>Hemiptera</taxon>
        <taxon>Heteroptera</taxon>
        <taxon>Panheteroptera</taxon>
        <taxon>Cimicomorpha</taxon>
        <taxon>Miridae</taxon>
        <taxon>Dicyphina</taxon>
        <taxon>Nesidiocoris</taxon>
    </lineage>
</organism>
<dbReference type="AlphaFoldDB" id="A0A6H5HRF7"/>
<accession>A0A6H5HRF7</accession>
<name>A0A6H5HRF7_9HEMI</name>
<evidence type="ECO:0000313" key="1">
    <source>
        <dbReference type="EMBL" id="CAB0020340.1"/>
    </source>
</evidence>
<dbReference type="Proteomes" id="UP000479000">
    <property type="component" value="Unassembled WGS sequence"/>
</dbReference>
<gene>
    <name evidence="1" type="ORF">NTEN_LOCUS23931</name>
</gene>
<keyword evidence="2" id="KW-1185">Reference proteome</keyword>
<evidence type="ECO:0000313" key="2">
    <source>
        <dbReference type="Proteomes" id="UP000479000"/>
    </source>
</evidence>
<sequence length="94" mass="10665">MVVTLSKHSGGRRGVSAAENKLKNRVYCPIQKEVLHHWLFRDALASICVRTSRVKSWPWTPFNAYNDVLFSEKLQLSSICVLPSYSAGHHRNAV</sequence>
<dbReference type="EMBL" id="CADCXU010035242">
    <property type="protein sequence ID" value="CAB0020340.1"/>
    <property type="molecule type" value="Genomic_DNA"/>
</dbReference>
<protein>
    <submittedName>
        <fullName evidence="1">Uncharacterized protein</fullName>
    </submittedName>
</protein>